<name>A0ABT0YBW4_9ACTN</name>
<keyword evidence="5" id="KW-0560">Oxidoreductase</keyword>
<gene>
    <name evidence="8" type="ORF">LXN57_38905</name>
</gene>
<comment type="similarity">
    <text evidence="2">Belongs to the TfdA dioxygenase family.</text>
</comment>
<dbReference type="InterPro" id="IPR003819">
    <property type="entry name" value="TauD/TfdA-like"/>
</dbReference>
<dbReference type="InterPro" id="IPR042098">
    <property type="entry name" value="TauD-like_sf"/>
</dbReference>
<dbReference type="SUPFAM" id="SSF51197">
    <property type="entry name" value="Clavaminate synthase-like"/>
    <property type="match status" value="1"/>
</dbReference>
<dbReference type="EMBL" id="JAMQOL010000060">
    <property type="protein sequence ID" value="MCM4083534.1"/>
    <property type="molecule type" value="Genomic_DNA"/>
</dbReference>
<evidence type="ECO:0000256" key="6">
    <source>
        <dbReference type="ARBA" id="ARBA00023004"/>
    </source>
</evidence>
<keyword evidence="3" id="KW-0479">Metal-binding</keyword>
<proteinExistence type="inferred from homology"/>
<evidence type="ECO:0000313" key="9">
    <source>
        <dbReference type="Proteomes" id="UP001523216"/>
    </source>
</evidence>
<dbReference type="PANTHER" id="PTHR30468">
    <property type="entry name" value="ALPHA-KETOGLUTARATE-DEPENDENT SULFONATE DIOXYGENASE"/>
    <property type="match status" value="1"/>
</dbReference>
<protein>
    <submittedName>
        <fullName evidence="8">TauD/TfdA family dioxygenase</fullName>
    </submittedName>
</protein>
<evidence type="ECO:0000256" key="4">
    <source>
        <dbReference type="ARBA" id="ARBA00022964"/>
    </source>
</evidence>
<evidence type="ECO:0000259" key="7">
    <source>
        <dbReference type="Pfam" id="PF02668"/>
    </source>
</evidence>
<dbReference type="InterPro" id="IPR051323">
    <property type="entry name" value="AtsK-like"/>
</dbReference>
<evidence type="ECO:0000256" key="2">
    <source>
        <dbReference type="ARBA" id="ARBA00005896"/>
    </source>
</evidence>
<keyword evidence="9" id="KW-1185">Reference proteome</keyword>
<sequence length="295" mass="32357">MTTVVGAEVVGADLSAPLDTATVAEIRAALLRWKVVFFRDQRLTPEQQLEFGRRFGAVTPAHPVVAPDGAHGHREILRLEHEVAAPPSGSGNLNASTSESLDLTRRWHTDLTFLPNPPMASILRAITVPPYGGDTMFSNVVAAYEALSPPVRRLVDGLQAVHRWRGFSGDAGRPAVESPRTAVHPVVRVHPETGERALFVNPYFTTHIAGLSNHESQEILNLLYHVAFRPDCTVRFRWEPHSVAFWDNRATAHVGPVDLEGWQVDRVVERITLVGDLPVGPDGFVSRALSGELFG</sequence>
<evidence type="ECO:0000256" key="3">
    <source>
        <dbReference type="ARBA" id="ARBA00022723"/>
    </source>
</evidence>
<dbReference type="RefSeq" id="WP_251803233.1">
    <property type="nucleotide sequence ID" value="NZ_JAMQOL010000060.1"/>
</dbReference>
<dbReference type="PANTHER" id="PTHR30468:SF5">
    <property type="entry name" value="ALPHA-KETOGLUTARATE-DEPENDENT SULFATE ESTER DIOXYGENASE"/>
    <property type="match status" value="1"/>
</dbReference>
<comment type="caution">
    <text evidence="8">The sequence shown here is derived from an EMBL/GenBank/DDBJ whole genome shotgun (WGS) entry which is preliminary data.</text>
</comment>
<dbReference type="GO" id="GO:0051213">
    <property type="term" value="F:dioxygenase activity"/>
    <property type="evidence" value="ECO:0007669"/>
    <property type="project" value="UniProtKB-KW"/>
</dbReference>
<comment type="cofactor">
    <cofactor evidence="1">
        <name>Fe(2+)</name>
        <dbReference type="ChEBI" id="CHEBI:29033"/>
    </cofactor>
</comment>
<keyword evidence="4 8" id="KW-0223">Dioxygenase</keyword>
<accession>A0ABT0YBW4</accession>
<keyword evidence="6" id="KW-0408">Iron</keyword>
<dbReference type="Pfam" id="PF02668">
    <property type="entry name" value="TauD"/>
    <property type="match status" value="1"/>
</dbReference>
<dbReference type="Gene3D" id="3.60.130.10">
    <property type="entry name" value="Clavaminate synthase-like"/>
    <property type="match status" value="1"/>
</dbReference>
<feature type="domain" description="TauD/TfdA-like" evidence="7">
    <location>
        <begin position="5"/>
        <end position="253"/>
    </location>
</feature>
<evidence type="ECO:0000256" key="1">
    <source>
        <dbReference type="ARBA" id="ARBA00001954"/>
    </source>
</evidence>
<evidence type="ECO:0000313" key="8">
    <source>
        <dbReference type="EMBL" id="MCM4083534.1"/>
    </source>
</evidence>
<organism evidence="8 9">
    <name type="scientific">Paractinoplanes hotanensis</name>
    <dbReference type="NCBI Taxonomy" id="2906497"/>
    <lineage>
        <taxon>Bacteria</taxon>
        <taxon>Bacillati</taxon>
        <taxon>Actinomycetota</taxon>
        <taxon>Actinomycetes</taxon>
        <taxon>Micromonosporales</taxon>
        <taxon>Micromonosporaceae</taxon>
        <taxon>Paractinoplanes</taxon>
    </lineage>
</organism>
<dbReference type="Proteomes" id="UP001523216">
    <property type="component" value="Unassembled WGS sequence"/>
</dbReference>
<reference evidence="8 9" key="1">
    <citation type="submission" date="2022-06" db="EMBL/GenBank/DDBJ databases">
        <title>Actinoplanes abujensis sp. nov., isolated from Nigerian arid soil.</title>
        <authorList>
            <person name="Ding P."/>
        </authorList>
    </citation>
    <scope>NUCLEOTIDE SEQUENCE [LARGE SCALE GENOMIC DNA]</scope>
    <source>
        <strain evidence="9">TRM88002</strain>
    </source>
</reference>
<evidence type="ECO:0000256" key="5">
    <source>
        <dbReference type="ARBA" id="ARBA00023002"/>
    </source>
</evidence>